<dbReference type="Proteomes" id="UP000256304">
    <property type="component" value="Unassembled WGS sequence"/>
</dbReference>
<evidence type="ECO:0000256" key="1">
    <source>
        <dbReference type="SAM" id="MobiDB-lite"/>
    </source>
</evidence>
<feature type="region of interest" description="Disordered" evidence="1">
    <location>
        <begin position="56"/>
        <end position="77"/>
    </location>
</feature>
<dbReference type="RefSeq" id="WP_116191176.1">
    <property type="nucleotide sequence ID" value="NZ_QTTN01000031.1"/>
</dbReference>
<dbReference type="AlphaFoldDB" id="A0A3D9R302"/>
<proteinExistence type="predicted"/>
<evidence type="ECO:0000313" key="3">
    <source>
        <dbReference type="Proteomes" id="UP000256304"/>
    </source>
</evidence>
<dbReference type="EMBL" id="QTTN01000031">
    <property type="protein sequence ID" value="REE69685.1"/>
    <property type="molecule type" value="Genomic_DNA"/>
</dbReference>
<dbReference type="OrthoDB" id="2623531at2"/>
<name>A0A3D9R302_9BACL</name>
<evidence type="ECO:0000313" key="2">
    <source>
        <dbReference type="EMBL" id="REE69685.1"/>
    </source>
</evidence>
<organism evidence="2 3">
    <name type="scientific">Paenibacillus taihuensis</name>
    <dbReference type="NCBI Taxonomy" id="1156355"/>
    <lineage>
        <taxon>Bacteria</taxon>
        <taxon>Bacillati</taxon>
        <taxon>Bacillota</taxon>
        <taxon>Bacilli</taxon>
        <taxon>Bacillales</taxon>
        <taxon>Paenibacillaceae</taxon>
        <taxon>Paenibacillus</taxon>
    </lineage>
</organism>
<accession>A0A3D9R302</accession>
<sequence>MKDEKEAKRYYKSGEFVPFDGMYGDVWGGWLPFIQGDRFPAHPEMGMSKWLYQGPLETGLPPQQHRKSSLTRRSESL</sequence>
<protein>
    <submittedName>
        <fullName evidence="2">Uncharacterized protein</fullName>
    </submittedName>
</protein>
<keyword evidence="3" id="KW-1185">Reference proteome</keyword>
<reference evidence="2 3" key="1">
    <citation type="submission" date="2018-08" db="EMBL/GenBank/DDBJ databases">
        <title>Genomic Encyclopedia of Type Strains, Phase III (KMG-III): the genomes of soil and plant-associated and newly described type strains.</title>
        <authorList>
            <person name="Whitman W."/>
        </authorList>
    </citation>
    <scope>NUCLEOTIDE SEQUENCE [LARGE SCALE GENOMIC DNA]</scope>
    <source>
        <strain evidence="2 3">CGMCC 1.10966</strain>
    </source>
</reference>
<gene>
    <name evidence="2" type="ORF">A8990_1314</name>
</gene>
<comment type="caution">
    <text evidence="2">The sequence shown here is derived from an EMBL/GenBank/DDBJ whole genome shotgun (WGS) entry which is preliminary data.</text>
</comment>